<dbReference type="InterPro" id="IPR050754">
    <property type="entry name" value="FKBP4/5/8-like"/>
</dbReference>
<dbReference type="Gene3D" id="1.25.40.10">
    <property type="entry name" value="Tetratricopeptide repeat domain"/>
    <property type="match status" value="1"/>
</dbReference>
<keyword evidence="9" id="KW-1185">Reference proteome</keyword>
<evidence type="ECO:0000256" key="5">
    <source>
        <dbReference type="SAM" id="MobiDB-lite"/>
    </source>
</evidence>
<keyword evidence="6" id="KW-0812">Transmembrane</keyword>
<comment type="caution">
    <text evidence="8">The sequence shown here is derived from an EMBL/GenBank/DDBJ whole genome shotgun (WGS) entry which is preliminary data.</text>
</comment>
<keyword evidence="3" id="KW-0413">Isomerase</keyword>
<dbReference type="GO" id="GO:0005829">
    <property type="term" value="C:cytosol"/>
    <property type="evidence" value="ECO:0007669"/>
    <property type="project" value="TreeGrafter"/>
</dbReference>
<dbReference type="PANTHER" id="PTHR46512:SF2">
    <property type="entry name" value="PEPTIDYLPROLYL ISOMERASE"/>
    <property type="match status" value="1"/>
</dbReference>
<dbReference type="SUPFAM" id="SSF54534">
    <property type="entry name" value="FKBP-like"/>
    <property type="match status" value="1"/>
</dbReference>
<accession>A0AAV7TTT7</accession>
<dbReference type="GO" id="GO:0005740">
    <property type="term" value="C:mitochondrial envelope"/>
    <property type="evidence" value="ECO:0007669"/>
    <property type="project" value="TreeGrafter"/>
</dbReference>
<evidence type="ECO:0000256" key="1">
    <source>
        <dbReference type="ARBA" id="ARBA00022737"/>
    </source>
</evidence>
<gene>
    <name evidence="8" type="ORF">NDU88_005384</name>
</gene>
<dbReference type="AlphaFoldDB" id="A0AAV7TTT7"/>
<dbReference type="Proteomes" id="UP001066276">
    <property type="component" value="Chromosome 3_2"/>
</dbReference>
<proteinExistence type="predicted"/>
<dbReference type="GO" id="GO:0012505">
    <property type="term" value="C:endomembrane system"/>
    <property type="evidence" value="ECO:0007669"/>
    <property type="project" value="TreeGrafter"/>
</dbReference>
<reference evidence="8" key="1">
    <citation type="journal article" date="2022" name="bioRxiv">
        <title>Sequencing and chromosome-scale assembly of the giantPleurodeles waltlgenome.</title>
        <authorList>
            <person name="Brown T."/>
            <person name="Elewa A."/>
            <person name="Iarovenko S."/>
            <person name="Subramanian E."/>
            <person name="Araus A.J."/>
            <person name="Petzold A."/>
            <person name="Susuki M."/>
            <person name="Suzuki K.-i.T."/>
            <person name="Hayashi T."/>
            <person name="Toyoda A."/>
            <person name="Oliveira C."/>
            <person name="Osipova E."/>
            <person name="Leigh N.D."/>
            <person name="Simon A."/>
            <person name="Yun M.H."/>
        </authorList>
    </citation>
    <scope>NUCLEOTIDE SEQUENCE</scope>
    <source>
        <strain evidence="8">20211129_DDA</strain>
        <tissue evidence="8">Liver</tissue>
    </source>
</reference>
<name>A0AAV7TTT7_PLEWA</name>
<dbReference type="InterPro" id="IPR019734">
    <property type="entry name" value="TPR_rpt"/>
</dbReference>
<dbReference type="PROSITE" id="PS50059">
    <property type="entry name" value="FKBP_PPIASE"/>
    <property type="match status" value="1"/>
</dbReference>
<feature type="domain" description="PPIase FKBP-type" evidence="7">
    <location>
        <begin position="413"/>
        <end position="497"/>
    </location>
</feature>
<evidence type="ECO:0000313" key="9">
    <source>
        <dbReference type="Proteomes" id="UP001066276"/>
    </source>
</evidence>
<dbReference type="GO" id="GO:0043066">
    <property type="term" value="P:negative regulation of apoptotic process"/>
    <property type="evidence" value="ECO:0007669"/>
    <property type="project" value="TreeGrafter"/>
</dbReference>
<evidence type="ECO:0000256" key="3">
    <source>
        <dbReference type="PROSITE-ProRule" id="PRU00277"/>
    </source>
</evidence>
<keyword evidence="1" id="KW-0677">Repeat</keyword>
<evidence type="ECO:0000256" key="2">
    <source>
        <dbReference type="ARBA" id="ARBA00022803"/>
    </source>
</evidence>
<feature type="region of interest" description="Disordered" evidence="5">
    <location>
        <begin position="1"/>
        <end position="173"/>
    </location>
</feature>
<feature type="compositionally biased region" description="Polar residues" evidence="5">
    <location>
        <begin position="64"/>
        <end position="85"/>
    </location>
</feature>
<dbReference type="InterPro" id="IPR011990">
    <property type="entry name" value="TPR-like_helical_dom_sf"/>
</dbReference>
<dbReference type="InterPro" id="IPR046357">
    <property type="entry name" value="PPIase_dom_sf"/>
</dbReference>
<sequence length="710" mass="78453">MTQTPPRGNPSVEPLEEGPLQQRHDQAGKEVATSPQYGALSTEPMEQGSLQQAQEAAGKEGAPNPQSWSLSTEFMGQGTPGQTQNEAEKKMAPSPRPVASSTEPIEEGPLQQTQDKARKEVAPSPQSGSVSTEYIEQYTSGQTQNLAEKEVAPAPQSWVSSMASMEKKKDKADKEVMAQIFKDGNPSSEPRECLTPGLQHWNASLHLVDQRSLEQTQDDERTVVMAQSSESTWPVDPGPLEQTQDEEKMSVTGQSPVSMQSLGPGCQEQTLDEERTEVMSQSPLSVGLVNEPVVCLPDKEHKRKGGDEDPPSFGHCLAVPVACKKRDGLVLERTPSFGRCVKFLLPPITIEDTSPKEDELRFFQGVEQMLGFKGNRFKNLFASDEWTDLTEDKLLRKRILKTGLGETTKPLPGQEVTVKLLGIREDGTLVEKDPKLTFILDEGDVIQALEIGVQSMQLGEESFLLTDALYAFGLLGRDPDIPAEASLLYEITLLRIQDRPSLGALTAADCISLVNQKRECGNFHFEREEYRSAMRSYNRALSILESPEPACLSSEEKEELREHRIKCMNNLAATQLKLHLFEQVLVSCNAVLELDMDNVKALYRKGKLLSERGNHGEAMSILKRALKLEPTTKAIHAELSKLVKRQKGLPETAGTGRPKTRALLKIRGDLNPLMPRRNSNWKQITSWTMIFGAVVAVASIVMAVHLTQEG</sequence>
<evidence type="ECO:0000256" key="4">
    <source>
        <dbReference type="PROSITE-ProRule" id="PRU00339"/>
    </source>
</evidence>
<feature type="repeat" description="TPR" evidence="4">
    <location>
        <begin position="599"/>
        <end position="632"/>
    </location>
</feature>
<dbReference type="SUPFAM" id="SSF48452">
    <property type="entry name" value="TPR-like"/>
    <property type="match status" value="1"/>
</dbReference>
<dbReference type="EC" id="5.2.1.8" evidence="3"/>
<feature type="compositionally biased region" description="Polar residues" evidence="5">
    <location>
        <begin position="124"/>
        <end position="146"/>
    </location>
</feature>
<keyword evidence="3" id="KW-0697">Rotamase</keyword>
<dbReference type="Pfam" id="PF13181">
    <property type="entry name" value="TPR_8"/>
    <property type="match status" value="1"/>
</dbReference>
<dbReference type="GO" id="GO:0003755">
    <property type="term" value="F:peptidyl-prolyl cis-trans isomerase activity"/>
    <property type="evidence" value="ECO:0007669"/>
    <property type="project" value="UniProtKB-KW"/>
</dbReference>
<dbReference type="PROSITE" id="PS50005">
    <property type="entry name" value="TPR"/>
    <property type="match status" value="1"/>
</dbReference>
<dbReference type="GO" id="GO:0044183">
    <property type="term" value="F:protein folding chaperone"/>
    <property type="evidence" value="ECO:0007669"/>
    <property type="project" value="TreeGrafter"/>
</dbReference>
<dbReference type="Pfam" id="PF00254">
    <property type="entry name" value="FKBP_C"/>
    <property type="match status" value="1"/>
</dbReference>
<protein>
    <recommendedName>
        <fullName evidence="3">peptidylprolyl isomerase</fullName>
        <ecNumber evidence="3">5.2.1.8</ecNumber>
    </recommendedName>
</protein>
<feature type="transmembrane region" description="Helical" evidence="6">
    <location>
        <begin position="684"/>
        <end position="706"/>
    </location>
</feature>
<feature type="compositionally biased region" description="Low complexity" evidence="5">
    <location>
        <begin position="51"/>
        <end position="62"/>
    </location>
</feature>
<comment type="catalytic activity">
    <reaction evidence="3">
        <text>[protein]-peptidylproline (omega=180) = [protein]-peptidylproline (omega=0)</text>
        <dbReference type="Rhea" id="RHEA:16237"/>
        <dbReference type="Rhea" id="RHEA-COMP:10747"/>
        <dbReference type="Rhea" id="RHEA-COMP:10748"/>
        <dbReference type="ChEBI" id="CHEBI:83833"/>
        <dbReference type="ChEBI" id="CHEBI:83834"/>
        <dbReference type="EC" id="5.2.1.8"/>
    </reaction>
</comment>
<dbReference type="PANTHER" id="PTHR46512">
    <property type="entry name" value="PEPTIDYLPROLYL ISOMERASE"/>
    <property type="match status" value="1"/>
</dbReference>
<dbReference type="SMART" id="SM00028">
    <property type="entry name" value="TPR"/>
    <property type="match status" value="3"/>
</dbReference>
<keyword evidence="2 4" id="KW-0802">TPR repeat</keyword>
<evidence type="ECO:0000256" key="6">
    <source>
        <dbReference type="SAM" id="Phobius"/>
    </source>
</evidence>
<evidence type="ECO:0000259" key="7">
    <source>
        <dbReference type="PROSITE" id="PS50059"/>
    </source>
</evidence>
<dbReference type="EMBL" id="JANPWB010000006">
    <property type="protein sequence ID" value="KAJ1180160.1"/>
    <property type="molecule type" value="Genomic_DNA"/>
</dbReference>
<keyword evidence="6" id="KW-1133">Transmembrane helix</keyword>
<keyword evidence="6" id="KW-0472">Membrane</keyword>
<dbReference type="Gene3D" id="3.10.50.40">
    <property type="match status" value="1"/>
</dbReference>
<dbReference type="InterPro" id="IPR001179">
    <property type="entry name" value="PPIase_FKBP_dom"/>
</dbReference>
<feature type="region of interest" description="Disordered" evidence="5">
    <location>
        <begin position="226"/>
        <end position="245"/>
    </location>
</feature>
<evidence type="ECO:0000313" key="8">
    <source>
        <dbReference type="EMBL" id="KAJ1180160.1"/>
    </source>
</evidence>
<organism evidence="8 9">
    <name type="scientific">Pleurodeles waltl</name>
    <name type="common">Iberian ribbed newt</name>
    <dbReference type="NCBI Taxonomy" id="8319"/>
    <lineage>
        <taxon>Eukaryota</taxon>
        <taxon>Metazoa</taxon>
        <taxon>Chordata</taxon>
        <taxon>Craniata</taxon>
        <taxon>Vertebrata</taxon>
        <taxon>Euteleostomi</taxon>
        <taxon>Amphibia</taxon>
        <taxon>Batrachia</taxon>
        <taxon>Caudata</taxon>
        <taxon>Salamandroidea</taxon>
        <taxon>Salamandridae</taxon>
        <taxon>Pleurodelinae</taxon>
        <taxon>Pleurodeles</taxon>
    </lineage>
</organism>
<dbReference type="GO" id="GO:0016020">
    <property type="term" value="C:membrane"/>
    <property type="evidence" value="ECO:0007669"/>
    <property type="project" value="TreeGrafter"/>
</dbReference>